<comment type="caution">
    <text evidence="2">The sequence shown here is derived from an EMBL/GenBank/DDBJ whole genome shotgun (WGS) entry which is preliminary data.</text>
</comment>
<keyword evidence="3" id="KW-1185">Reference proteome</keyword>
<gene>
    <name evidence="2" type="ORF">ILEXP_LOCUS19182</name>
</gene>
<accession>A0ABC8S2D1</accession>
<dbReference type="InterPro" id="IPR044842">
    <property type="entry name" value="ALKBH9B/ALKBH10B-like"/>
</dbReference>
<feature type="compositionally biased region" description="Basic and acidic residues" evidence="1">
    <location>
        <begin position="131"/>
        <end position="141"/>
    </location>
</feature>
<proteinExistence type="predicted"/>
<organism evidence="2 3">
    <name type="scientific">Ilex paraguariensis</name>
    <name type="common">yerba mate</name>
    <dbReference type="NCBI Taxonomy" id="185542"/>
    <lineage>
        <taxon>Eukaryota</taxon>
        <taxon>Viridiplantae</taxon>
        <taxon>Streptophyta</taxon>
        <taxon>Embryophyta</taxon>
        <taxon>Tracheophyta</taxon>
        <taxon>Spermatophyta</taxon>
        <taxon>Magnoliopsida</taxon>
        <taxon>eudicotyledons</taxon>
        <taxon>Gunneridae</taxon>
        <taxon>Pentapetalae</taxon>
        <taxon>asterids</taxon>
        <taxon>campanulids</taxon>
        <taxon>Aquifoliales</taxon>
        <taxon>Aquifoliaceae</taxon>
        <taxon>Ilex</taxon>
    </lineage>
</organism>
<reference evidence="2 3" key="1">
    <citation type="submission" date="2024-02" db="EMBL/GenBank/DDBJ databases">
        <authorList>
            <person name="Vignale AGUSTIN F."/>
            <person name="Sosa J E."/>
            <person name="Modenutti C."/>
        </authorList>
    </citation>
    <scope>NUCLEOTIDE SEQUENCE [LARGE SCALE GENOMIC DNA]</scope>
</reference>
<feature type="region of interest" description="Disordered" evidence="1">
    <location>
        <begin position="131"/>
        <end position="171"/>
    </location>
</feature>
<protein>
    <submittedName>
        <fullName evidence="2">Uncharacterized protein</fullName>
    </submittedName>
</protein>
<dbReference type="EMBL" id="CAUOFW020002092">
    <property type="protein sequence ID" value="CAK9151022.1"/>
    <property type="molecule type" value="Genomic_DNA"/>
</dbReference>
<dbReference type="PANTHER" id="PTHR31447:SF2">
    <property type="entry name" value="RNA DEMETHYLASE ALKBH10B"/>
    <property type="match status" value="1"/>
</dbReference>
<dbReference type="PANTHER" id="PTHR31447">
    <property type="entry name" value="HYDROXYPROLINE-RICH GLYCOPROTEIN FAMILY PROTEIN-RELATED"/>
    <property type="match status" value="1"/>
</dbReference>
<name>A0ABC8S2D1_9AQUA</name>
<feature type="compositionally biased region" description="Acidic residues" evidence="1">
    <location>
        <begin position="155"/>
        <end position="170"/>
    </location>
</feature>
<evidence type="ECO:0000313" key="3">
    <source>
        <dbReference type="Proteomes" id="UP001642360"/>
    </source>
</evidence>
<evidence type="ECO:0000313" key="2">
    <source>
        <dbReference type="EMBL" id="CAK9151022.1"/>
    </source>
</evidence>
<evidence type="ECO:0000256" key="1">
    <source>
        <dbReference type="SAM" id="MobiDB-lite"/>
    </source>
</evidence>
<dbReference type="AlphaFoldDB" id="A0ABC8S2D1"/>
<dbReference type="Proteomes" id="UP001642360">
    <property type="component" value="Unassembled WGS sequence"/>
</dbReference>
<sequence length="195" mass="21282">MSPAAGATSPSDRVPMMMPTAVQPAPTGMLMPETFAKDAILAWFRGEFAAANAIIDALCSHLTQLGGGGGPEYESVFAAIHRRRLNWIPILQMQKYYSIADVSLELRKVAAKKVMEREDGLNSKNIEEVDVSFNEKEKSPEMEPTESIESGGGEVVDEDSSRDDSPESEITDTGHIYVHILYSLDCEVGTWADGN</sequence>